<keyword evidence="3" id="KW-1185">Reference proteome</keyword>
<dbReference type="OrthoDB" id="10191399at2759"/>
<name>A0A2G8LK24_STIJA</name>
<proteinExistence type="predicted"/>
<protein>
    <recommendedName>
        <fullName evidence="1">Fibronectin type-III domain-containing protein</fullName>
    </recommendedName>
</protein>
<dbReference type="EMBL" id="MRZV01000052">
    <property type="protein sequence ID" value="PIK60601.1"/>
    <property type="molecule type" value="Genomic_DNA"/>
</dbReference>
<dbReference type="PANTHER" id="PTHR26391">
    <property type="entry name" value="INACTIVE TYROSINE-PROTEIN KINASE 7"/>
    <property type="match status" value="1"/>
</dbReference>
<organism evidence="2 3">
    <name type="scientific">Stichopus japonicus</name>
    <name type="common">Sea cucumber</name>
    <dbReference type="NCBI Taxonomy" id="307972"/>
    <lineage>
        <taxon>Eukaryota</taxon>
        <taxon>Metazoa</taxon>
        <taxon>Echinodermata</taxon>
        <taxon>Eleutherozoa</taxon>
        <taxon>Echinozoa</taxon>
        <taxon>Holothuroidea</taxon>
        <taxon>Aspidochirotacea</taxon>
        <taxon>Aspidochirotida</taxon>
        <taxon>Stichopodidae</taxon>
        <taxon>Apostichopus</taxon>
    </lineage>
</organism>
<accession>A0A2G8LK24</accession>
<dbReference type="Proteomes" id="UP000230750">
    <property type="component" value="Unassembled WGS sequence"/>
</dbReference>
<dbReference type="STRING" id="307972.A0A2G8LK24"/>
<evidence type="ECO:0000259" key="1">
    <source>
        <dbReference type="PROSITE" id="PS50853"/>
    </source>
</evidence>
<feature type="domain" description="Fibronectin type-III" evidence="1">
    <location>
        <begin position="156"/>
        <end position="249"/>
    </location>
</feature>
<dbReference type="InterPro" id="IPR036116">
    <property type="entry name" value="FN3_sf"/>
</dbReference>
<dbReference type="Gene3D" id="2.60.40.10">
    <property type="entry name" value="Immunoglobulins"/>
    <property type="match status" value="1"/>
</dbReference>
<evidence type="ECO:0000313" key="3">
    <source>
        <dbReference type="Proteomes" id="UP000230750"/>
    </source>
</evidence>
<sequence length="249" mass="28294">METELFHYVQTCAALLWHWSHSTNENSLLSLNIIELIIDERKLTLSVTSWLYLSDITSESLSQVNPQSSVEIKCILEGSSSVLNSLEIRLSRSEEGLDEVGIYQVNDQEISSNRREPTYRVMNVSQDDQFFCILFRGLDAIGAVSVTEFVYRLPSISDPPTELTRTTTSVTITWRPWDEETDVGDPPVVAYIPYYKMDPSQDWMNGSRIQADQTLEYTASSLETDRNYTSFSVAAVGKGRVERDPEVQQ</sequence>
<dbReference type="InterPro" id="IPR013783">
    <property type="entry name" value="Ig-like_fold"/>
</dbReference>
<evidence type="ECO:0000313" key="2">
    <source>
        <dbReference type="EMBL" id="PIK60601.1"/>
    </source>
</evidence>
<dbReference type="InterPro" id="IPR003961">
    <property type="entry name" value="FN3_dom"/>
</dbReference>
<dbReference type="SUPFAM" id="SSF49265">
    <property type="entry name" value="Fibronectin type III"/>
    <property type="match status" value="1"/>
</dbReference>
<dbReference type="PROSITE" id="PS50853">
    <property type="entry name" value="FN3"/>
    <property type="match status" value="1"/>
</dbReference>
<dbReference type="PANTHER" id="PTHR26391:SF18">
    <property type="entry name" value="PROTEIN KINASE RECEPTOR TIE-1, PUTATIVE-RELATED"/>
    <property type="match status" value="1"/>
</dbReference>
<comment type="caution">
    <text evidence="2">The sequence shown here is derived from an EMBL/GenBank/DDBJ whole genome shotgun (WGS) entry which is preliminary data.</text>
</comment>
<reference evidence="2 3" key="1">
    <citation type="journal article" date="2017" name="PLoS Biol.">
        <title>The sea cucumber genome provides insights into morphological evolution and visceral regeneration.</title>
        <authorList>
            <person name="Zhang X."/>
            <person name="Sun L."/>
            <person name="Yuan J."/>
            <person name="Sun Y."/>
            <person name="Gao Y."/>
            <person name="Zhang L."/>
            <person name="Li S."/>
            <person name="Dai H."/>
            <person name="Hamel J.F."/>
            <person name="Liu C."/>
            <person name="Yu Y."/>
            <person name="Liu S."/>
            <person name="Lin W."/>
            <person name="Guo K."/>
            <person name="Jin S."/>
            <person name="Xu P."/>
            <person name="Storey K.B."/>
            <person name="Huan P."/>
            <person name="Zhang T."/>
            <person name="Zhou Y."/>
            <person name="Zhang J."/>
            <person name="Lin C."/>
            <person name="Li X."/>
            <person name="Xing L."/>
            <person name="Huo D."/>
            <person name="Sun M."/>
            <person name="Wang L."/>
            <person name="Mercier A."/>
            <person name="Li F."/>
            <person name="Yang H."/>
            <person name="Xiang J."/>
        </authorList>
    </citation>
    <scope>NUCLEOTIDE SEQUENCE [LARGE SCALE GENOMIC DNA]</scope>
    <source>
        <strain evidence="2">Shaxun</strain>
        <tissue evidence="2">Muscle</tissue>
    </source>
</reference>
<gene>
    <name evidence="2" type="ORF">BSL78_02445</name>
</gene>
<dbReference type="AlphaFoldDB" id="A0A2G8LK24"/>